<evidence type="ECO:0000256" key="1">
    <source>
        <dbReference type="SAM" id="Phobius"/>
    </source>
</evidence>
<evidence type="ECO:0000313" key="3">
    <source>
        <dbReference type="Proteomes" id="UP001568894"/>
    </source>
</evidence>
<accession>A0ABV4KCV8</accession>
<dbReference type="RefSeq" id="WP_371569923.1">
    <property type="nucleotide sequence ID" value="NZ_JASMRN010000006.1"/>
</dbReference>
<organism evidence="2 3">
    <name type="scientific">Flavobacterium frigidarium</name>
    <dbReference type="NCBI Taxonomy" id="99286"/>
    <lineage>
        <taxon>Bacteria</taxon>
        <taxon>Pseudomonadati</taxon>
        <taxon>Bacteroidota</taxon>
        <taxon>Flavobacteriia</taxon>
        <taxon>Flavobacteriales</taxon>
        <taxon>Flavobacteriaceae</taxon>
        <taxon>Flavobacterium</taxon>
    </lineage>
</organism>
<evidence type="ECO:0000313" key="2">
    <source>
        <dbReference type="EMBL" id="MEZ7515484.1"/>
    </source>
</evidence>
<gene>
    <name evidence="2" type="ORF">QO192_09360</name>
</gene>
<proteinExistence type="predicted"/>
<dbReference type="EMBL" id="JASMRN010000006">
    <property type="protein sequence ID" value="MEZ7515484.1"/>
    <property type="molecule type" value="Genomic_DNA"/>
</dbReference>
<protein>
    <recommendedName>
        <fullName evidence="4">DUF3098 domain-containing protein</fullName>
    </recommendedName>
</protein>
<name>A0ABV4KCV8_9FLAO</name>
<reference evidence="2 3" key="1">
    <citation type="submission" date="2023-05" db="EMBL/GenBank/DDBJ databases">
        <title>Adaptations of aquatic viruses from atmosphere-close ecosystems of the Central Arctic Ocean.</title>
        <authorList>
            <person name="Rahlff J."/>
            <person name="Holmfeldt K."/>
        </authorList>
    </citation>
    <scope>NUCLEOTIDE SEQUENCE [LARGE SCALE GENOMIC DNA]</scope>
    <source>
        <strain evidence="2 3">Arc14</strain>
    </source>
</reference>
<keyword evidence="1" id="KW-0472">Membrane</keyword>
<keyword evidence="3" id="KW-1185">Reference proteome</keyword>
<feature type="transmembrane region" description="Helical" evidence="1">
    <location>
        <begin position="38"/>
        <end position="57"/>
    </location>
</feature>
<comment type="caution">
    <text evidence="2">The sequence shown here is derived from an EMBL/GenBank/DDBJ whole genome shotgun (WGS) entry which is preliminary data.</text>
</comment>
<dbReference type="Proteomes" id="UP001568894">
    <property type="component" value="Unassembled WGS sequence"/>
</dbReference>
<sequence length="64" mass="6800">MNLKRIFGALLTLLGLAALIYTAITFTNGSSEGQDIKSMLVYGILGLVFFSSGISLVKATKDES</sequence>
<evidence type="ECO:0008006" key="4">
    <source>
        <dbReference type="Google" id="ProtNLM"/>
    </source>
</evidence>
<keyword evidence="1" id="KW-0812">Transmembrane</keyword>
<keyword evidence="1" id="KW-1133">Transmembrane helix</keyword>